<dbReference type="Gene3D" id="3.30.420.60">
    <property type="entry name" value="eRF1 domain 2"/>
    <property type="match status" value="1"/>
</dbReference>
<dbReference type="GO" id="GO:0070966">
    <property type="term" value="P:nuclear-transcribed mRNA catabolic process, no-go decay"/>
    <property type="evidence" value="ECO:0007669"/>
    <property type="project" value="InterPro"/>
</dbReference>
<feature type="domain" description="eRF1/Pelota-like N-terminal" evidence="11">
    <location>
        <begin position="1"/>
        <end position="140"/>
    </location>
</feature>
<dbReference type="GO" id="GO:0046872">
    <property type="term" value="F:metal ion binding"/>
    <property type="evidence" value="ECO:0007669"/>
    <property type="project" value="UniProtKB-KW"/>
</dbReference>
<dbReference type="InterPro" id="IPR004405">
    <property type="entry name" value="TF_pelota"/>
</dbReference>
<evidence type="ECO:0000256" key="10">
    <source>
        <dbReference type="RuleBase" id="RU362019"/>
    </source>
</evidence>
<dbReference type="InterPro" id="IPR029064">
    <property type="entry name" value="Ribosomal_eL30-like_sf"/>
</dbReference>
<name>J8PX26_SACAR</name>
<dbReference type="SUPFAM" id="SSF55315">
    <property type="entry name" value="L30e-like"/>
    <property type="match status" value="1"/>
</dbReference>
<dbReference type="GO" id="GO:0005737">
    <property type="term" value="C:cytoplasm"/>
    <property type="evidence" value="ECO:0007669"/>
    <property type="project" value="UniProtKB-SubCell"/>
</dbReference>
<evidence type="ECO:0000313" key="13">
    <source>
        <dbReference type="Proteomes" id="UP000006968"/>
    </source>
</evidence>
<dbReference type="GO" id="GO:0071025">
    <property type="term" value="P:RNA surveillance"/>
    <property type="evidence" value="ECO:0007669"/>
    <property type="project" value="InterPro"/>
</dbReference>
<dbReference type="GO" id="GO:0006412">
    <property type="term" value="P:translation"/>
    <property type="evidence" value="ECO:0007669"/>
    <property type="project" value="UniProtKB-ARBA"/>
</dbReference>
<keyword evidence="8" id="KW-0469">Meiosis</keyword>
<keyword evidence="9" id="KW-0131">Cell cycle</keyword>
<comment type="function">
    <text evidence="10">Component of the Dom34-Hbs1 complex, a complex that recognizes stalled ribosomes and triggers the No-Go Decay (NGD) pathway (PubMed:20890290). In the Dom34-Hbs1 complex, dom34 recognizes ribosomes stalled at the 3' end of an mRNA and engages stalled ribosomes by destabilizing mRNA in the mRNA channel. Following ribosome-binding, the Dom34-Hbs1 complex promotes the disassembly of stalled ribosomes, followed by degradation of damaged mRNAs as part of the NGD pathway.</text>
</comment>
<dbReference type="SUPFAM" id="SSF159065">
    <property type="entry name" value="Dom34/Pelota N-terminal domain-like"/>
    <property type="match status" value="1"/>
</dbReference>
<dbReference type="AlphaFoldDB" id="J8PX26"/>
<dbReference type="OrthoDB" id="10249111at2759"/>
<protein>
    <recommendedName>
        <fullName evidence="10">Protein DOM34 homolog</fullName>
    </recommendedName>
</protein>
<keyword evidence="13" id="KW-1185">Reference proteome</keyword>
<dbReference type="PANTHER" id="PTHR10853:SF0">
    <property type="entry name" value="PROTEIN PELOTA HOMOLOG"/>
    <property type="match status" value="1"/>
</dbReference>
<dbReference type="GO" id="GO:0051301">
    <property type="term" value="P:cell division"/>
    <property type="evidence" value="ECO:0007669"/>
    <property type="project" value="UniProtKB-KW"/>
</dbReference>
<dbReference type="GO" id="GO:0032790">
    <property type="term" value="P:ribosome disassembly"/>
    <property type="evidence" value="ECO:0007669"/>
    <property type="project" value="TreeGrafter"/>
</dbReference>
<gene>
    <name evidence="12" type="ORF">SU7_3030</name>
</gene>
<dbReference type="FunFam" id="3.30.1330.30:FF:000008">
    <property type="entry name" value="Protein pelota homolog"/>
    <property type="match status" value="1"/>
</dbReference>
<dbReference type="InterPro" id="IPR058547">
    <property type="entry name" value="Pelota_N"/>
</dbReference>
<dbReference type="HOGENOM" id="CLU_023334_3_1_1"/>
<dbReference type="InterPro" id="IPR042226">
    <property type="entry name" value="eFR1_2_sf"/>
</dbReference>
<dbReference type="GO" id="GO:0070481">
    <property type="term" value="P:nuclear-transcribed mRNA catabolic process, non-stop decay"/>
    <property type="evidence" value="ECO:0007669"/>
    <property type="project" value="InterPro"/>
</dbReference>
<sequence length="391" mass="44985">MKVIKLRKDSSNKEGAVITLLPEDKEDFFTIYRIIDKDDELIFRKKFTHKVGAGDSDVSSKRKNTDLVKFKIKVISNEFDLEDQYLKYKGVTVTDETGASNFDVPVGKYLSFKLDYAYPFTIIKQNFNKYMEELLNEACNVEYKSDTAAIVLQEGIAHICLVTASSTILKQKIEYSLPKKKRTTDVLKFDEKTEKFYKAIYNAMKKDLNFDKLKTIIVCSPGFYAKMLTDKIFQYAEEEHNKKILDNRGMFFVAHCSTGYLQGINEVLKNPLYASKLHDTKYSKEIIVMDEFLLHLNKDDNKAWYGEKEVTKAADYGAIDYLLLTDKVVHSDDIAQREKYLKLMKSVQDNGGKALVFSTFHSLGEELEQLTGIACILKYPLPDLDEDDDDE</sequence>
<organism evidence="12 13">
    <name type="scientific">Saccharomyces arboricola (strain H-6 / AS 2.3317 / CBS 10644)</name>
    <name type="common">Yeast</name>
    <dbReference type="NCBI Taxonomy" id="1160507"/>
    <lineage>
        <taxon>Eukaryota</taxon>
        <taxon>Fungi</taxon>
        <taxon>Dikarya</taxon>
        <taxon>Ascomycota</taxon>
        <taxon>Saccharomycotina</taxon>
        <taxon>Saccharomycetes</taxon>
        <taxon>Saccharomycetales</taxon>
        <taxon>Saccharomycetaceae</taxon>
        <taxon>Saccharomyces</taxon>
    </lineage>
</organism>
<dbReference type="InterPro" id="IPR005141">
    <property type="entry name" value="eRF1_2"/>
</dbReference>
<dbReference type="GO" id="GO:1990533">
    <property type="term" value="C:Dom34-Hbs1 complex"/>
    <property type="evidence" value="ECO:0007669"/>
    <property type="project" value="UniProtKB-ARBA"/>
</dbReference>
<proteinExistence type="inferred from homology"/>
<evidence type="ECO:0000256" key="9">
    <source>
        <dbReference type="ARBA" id="ARBA00023306"/>
    </source>
</evidence>
<keyword evidence="4 10" id="KW-0963">Cytoplasm</keyword>
<dbReference type="PANTHER" id="PTHR10853">
    <property type="entry name" value="PELOTA"/>
    <property type="match status" value="1"/>
</dbReference>
<evidence type="ECO:0000256" key="7">
    <source>
        <dbReference type="ARBA" id="ARBA00022776"/>
    </source>
</evidence>
<dbReference type="InterPro" id="IPR005140">
    <property type="entry name" value="eRF1_Pelota-like_N"/>
</dbReference>
<dbReference type="EMBL" id="ALIE01000172">
    <property type="protein sequence ID" value="EJS41923.1"/>
    <property type="molecule type" value="Genomic_DNA"/>
</dbReference>
<evidence type="ECO:0000256" key="2">
    <source>
        <dbReference type="ARBA" id="ARBA00004496"/>
    </source>
</evidence>
<dbReference type="SUPFAM" id="SSF53137">
    <property type="entry name" value="Translational machinery components"/>
    <property type="match status" value="1"/>
</dbReference>
<keyword evidence="5" id="KW-0132">Cell division</keyword>
<reference evidence="12 13" key="1">
    <citation type="journal article" date="2013" name="BMC Genomics">
        <title>High quality de novo sequencing and assembly of the Saccharomyces arboricolus genome.</title>
        <authorList>
            <person name="Liti G."/>
            <person name="Nguyen Ba A.N."/>
            <person name="Blythe M."/>
            <person name="Mueller C.A."/>
            <person name="Bergstroem A."/>
            <person name="Cubillos F.A."/>
            <person name="Dafhnis-Calas F."/>
            <person name="Khoshraftar S."/>
            <person name="Malla S."/>
            <person name="Mehta N."/>
            <person name="Siow C.C."/>
            <person name="Warringer J."/>
            <person name="Moses A.M."/>
            <person name="Louis E.J."/>
            <person name="Nieduszynski C.A."/>
        </authorList>
    </citation>
    <scope>NUCLEOTIDE SEQUENCE [LARGE SCALE GENOMIC DNA]</scope>
    <source>
        <strain evidence="13">H-6 / AS 2.3317 / CBS 10644</strain>
    </source>
</reference>
<dbReference type="Proteomes" id="UP000006968">
    <property type="component" value="Chromosome XIV"/>
</dbReference>
<dbReference type="Gene3D" id="2.30.30.870">
    <property type="entry name" value="Pelota, domain A"/>
    <property type="match status" value="1"/>
</dbReference>
<keyword evidence="6 10" id="KW-0479">Metal-binding</keyword>
<evidence type="ECO:0000259" key="11">
    <source>
        <dbReference type="SMART" id="SM01194"/>
    </source>
</evidence>
<comment type="cofactor">
    <cofactor evidence="1 10">
        <name>a divalent metal cation</name>
        <dbReference type="ChEBI" id="CHEBI:60240"/>
    </cofactor>
</comment>
<keyword evidence="7" id="KW-0498">Mitosis</keyword>
<dbReference type="GO" id="GO:0070651">
    <property type="term" value="P:nonfunctional rRNA decay"/>
    <property type="evidence" value="ECO:0007669"/>
    <property type="project" value="TreeGrafter"/>
</dbReference>
<dbReference type="InterPro" id="IPR038069">
    <property type="entry name" value="Pelota/DOM34_N"/>
</dbReference>
<dbReference type="GO" id="GO:0051321">
    <property type="term" value="P:meiotic cell cycle"/>
    <property type="evidence" value="ECO:0007669"/>
    <property type="project" value="UniProtKB-KW"/>
</dbReference>
<comment type="caution">
    <text evidence="12">The sequence shown here is derived from an EMBL/GenBank/DDBJ whole genome shotgun (WGS) entry which is preliminary data.</text>
</comment>
<evidence type="ECO:0000313" key="12">
    <source>
        <dbReference type="EMBL" id="EJS41923.1"/>
    </source>
</evidence>
<evidence type="ECO:0000256" key="4">
    <source>
        <dbReference type="ARBA" id="ARBA00022490"/>
    </source>
</evidence>
<dbReference type="FunFam" id="3.30.420.60:FF:000004">
    <property type="entry name" value="Protein DOM34 homolog"/>
    <property type="match status" value="1"/>
</dbReference>
<evidence type="ECO:0000256" key="1">
    <source>
        <dbReference type="ARBA" id="ARBA00001968"/>
    </source>
</evidence>
<evidence type="ECO:0000256" key="5">
    <source>
        <dbReference type="ARBA" id="ARBA00022618"/>
    </source>
</evidence>
<evidence type="ECO:0000256" key="8">
    <source>
        <dbReference type="ARBA" id="ARBA00023254"/>
    </source>
</evidence>
<dbReference type="Pfam" id="PF03465">
    <property type="entry name" value="eRF1_3"/>
    <property type="match status" value="1"/>
</dbReference>
<dbReference type="Gene3D" id="3.30.1330.30">
    <property type="match status" value="1"/>
</dbReference>
<dbReference type="Pfam" id="PF26356">
    <property type="entry name" value="Pelota_N"/>
    <property type="match status" value="1"/>
</dbReference>
<dbReference type="Pfam" id="PF03464">
    <property type="entry name" value="eRF1_2"/>
    <property type="match status" value="1"/>
</dbReference>
<accession>J8PX26</accession>
<dbReference type="SMART" id="SM01194">
    <property type="entry name" value="eRF1_1"/>
    <property type="match status" value="1"/>
</dbReference>
<dbReference type="InterPro" id="IPR005142">
    <property type="entry name" value="eRF1_3"/>
</dbReference>
<evidence type="ECO:0000256" key="6">
    <source>
        <dbReference type="ARBA" id="ARBA00022723"/>
    </source>
</evidence>
<comment type="similarity">
    <text evidence="3 10">Belongs to the eukaryotic release factor 1 family. Pelota subfamily.</text>
</comment>
<evidence type="ECO:0000256" key="3">
    <source>
        <dbReference type="ARBA" id="ARBA00009504"/>
    </source>
</evidence>
<dbReference type="NCBIfam" id="TIGR00111">
    <property type="entry name" value="pelota"/>
    <property type="match status" value="1"/>
</dbReference>
<comment type="subcellular location">
    <subcellularLocation>
        <location evidence="2 10">Cytoplasm</location>
    </subcellularLocation>
</comment>